<evidence type="ECO:0000256" key="8">
    <source>
        <dbReference type="ARBA" id="ARBA00023002"/>
    </source>
</evidence>
<dbReference type="PANTHER" id="PTHR13847">
    <property type="entry name" value="SARCOSINE DEHYDROGENASE-RELATED"/>
    <property type="match status" value="1"/>
</dbReference>
<dbReference type="InterPro" id="IPR029063">
    <property type="entry name" value="SAM-dependent_MTases_sf"/>
</dbReference>
<evidence type="ECO:0000313" key="14">
    <source>
        <dbReference type="Proteomes" id="UP001476583"/>
    </source>
</evidence>
<evidence type="ECO:0000256" key="10">
    <source>
        <dbReference type="HAMAP-Rule" id="MF_01102"/>
    </source>
</evidence>
<keyword evidence="7 10" id="KW-0274">FAD</keyword>
<evidence type="ECO:0000259" key="11">
    <source>
        <dbReference type="Pfam" id="PF01266"/>
    </source>
</evidence>
<evidence type="ECO:0000256" key="7">
    <source>
        <dbReference type="ARBA" id="ARBA00022827"/>
    </source>
</evidence>
<dbReference type="Gene3D" id="3.50.50.60">
    <property type="entry name" value="FAD/NAD(P)-binding domain"/>
    <property type="match status" value="1"/>
</dbReference>
<dbReference type="InterPro" id="IPR008471">
    <property type="entry name" value="MnmC-like_methylTransf"/>
</dbReference>
<evidence type="ECO:0000256" key="2">
    <source>
        <dbReference type="ARBA" id="ARBA00022603"/>
    </source>
</evidence>
<dbReference type="HAMAP" id="MF_01102">
    <property type="entry name" value="MnmC"/>
    <property type="match status" value="1"/>
</dbReference>
<evidence type="ECO:0000256" key="9">
    <source>
        <dbReference type="ARBA" id="ARBA00023268"/>
    </source>
</evidence>
<dbReference type="InterPro" id="IPR047785">
    <property type="entry name" value="tRNA_MNMC2"/>
</dbReference>
<dbReference type="SUPFAM" id="SSF51905">
    <property type="entry name" value="FAD/NAD(P)-binding domain"/>
    <property type="match status" value="1"/>
</dbReference>
<dbReference type="EC" id="2.1.1.61" evidence="10"/>
<dbReference type="Pfam" id="PF01266">
    <property type="entry name" value="DAO"/>
    <property type="match status" value="1"/>
</dbReference>
<dbReference type="PANTHER" id="PTHR13847:SF283">
    <property type="entry name" value="TRNA 5-METHYLAMINOMETHYL-2-THIOURIDINE BIOSYNTHESIS BIFUNCTIONAL PROTEIN MNMC"/>
    <property type="match status" value="1"/>
</dbReference>
<dbReference type="EMBL" id="CP148074">
    <property type="protein sequence ID" value="WXL23985.1"/>
    <property type="molecule type" value="Genomic_DNA"/>
</dbReference>
<dbReference type="EC" id="1.5.-.-" evidence="10"/>
<feature type="region of interest" description="FAD-dependent cmnm(5)s(2)U34 oxidoreductase" evidence="10">
    <location>
        <begin position="267"/>
        <end position="660"/>
    </location>
</feature>
<comment type="catalytic activity">
    <reaction evidence="10">
        <text>5-aminomethyl-2-thiouridine(34) in tRNA + S-adenosyl-L-methionine = 5-methylaminomethyl-2-thiouridine(34) in tRNA + S-adenosyl-L-homocysteine + H(+)</text>
        <dbReference type="Rhea" id="RHEA:19569"/>
        <dbReference type="Rhea" id="RHEA-COMP:10195"/>
        <dbReference type="Rhea" id="RHEA-COMP:10197"/>
        <dbReference type="ChEBI" id="CHEBI:15378"/>
        <dbReference type="ChEBI" id="CHEBI:57856"/>
        <dbReference type="ChEBI" id="CHEBI:59789"/>
        <dbReference type="ChEBI" id="CHEBI:74454"/>
        <dbReference type="ChEBI" id="CHEBI:74455"/>
        <dbReference type="EC" id="2.1.1.61"/>
    </reaction>
</comment>
<comment type="similarity">
    <text evidence="10">In the C-terminal section; belongs to the DAO family.</text>
</comment>
<accession>A0ABZ2RAE4</accession>
<evidence type="ECO:0000256" key="5">
    <source>
        <dbReference type="ARBA" id="ARBA00022691"/>
    </source>
</evidence>
<feature type="region of interest" description="tRNA (mnm(5)s(2)U34)-methyltransferase" evidence="10">
    <location>
        <begin position="1"/>
        <end position="241"/>
    </location>
</feature>
<evidence type="ECO:0000259" key="12">
    <source>
        <dbReference type="Pfam" id="PF05430"/>
    </source>
</evidence>
<feature type="domain" description="MnmC-like methyltransferase" evidence="12">
    <location>
        <begin position="118"/>
        <end position="239"/>
    </location>
</feature>
<comment type="subcellular location">
    <subcellularLocation>
        <location evidence="10">Cytoplasm</location>
    </subcellularLocation>
</comment>
<dbReference type="InterPro" id="IPR006076">
    <property type="entry name" value="FAD-dep_OxRdtase"/>
</dbReference>
<evidence type="ECO:0000256" key="6">
    <source>
        <dbReference type="ARBA" id="ARBA00022694"/>
    </source>
</evidence>
<dbReference type="InterPro" id="IPR023032">
    <property type="entry name" value="tRNA_MAMT_biosynth_bifunc_MnmC"/>
</dbReference>
<feature type="domain" description="FAD dependent oxidoreductase" evidence="11">
    <location>
        <begin position="264"/>
        <end position="629"/>
    </location>
</feature>
<dbReference type="SUPFAM" id="SSF54373">
    <property type="entry name" value="FAD-linked reductases, C-terminal domain"/>
    <property type="match status" value="1"/>
</dbReference>
<organism evidence="13 14">
    <name type="scientific">Ectopseudomonas mendocina</name>
    <name type="common">Pseudomonas mendocina</name>
    <dbReference type="NCBI Taxonomy" id="300"/>
    <lineage>
        <taxon>Bacteria</taxon>
        <taxon>Pseudomonadati</taxon>
        <taxon>Pseudomonadota</taxon>
        <taxon>Gammaproteobacteria</taxon>
        <taxon>Pseudomonadales</taxon>
        <taxon>Pseudomonadaceae</taxon>
        <taxon>Ectopseudomonas</taxon>
    </lineage>
</organism>
<keyword evidence="9 10" id="KW-0511">Multifunctional enzyme</keyword>
<protein>
    <recommendedName>
        <fullName evidence="10">tRNA 5-methylaminomethyl-2-thiouridine biosynthesis bifunctional protein MnmC</fullName>
        <shortName evidence="10">tRNA mnm(5)s(2)U biosynthesis bifunctional protein</shortName>
    </recommendedName>
    <domain>
        <recommendedName>
            <fullName evidence="10">tRNA (mnm(5)s(2)U34)-methyltransferase</fullName>
            <ecNumber evidence="10">2.1.1.61</ecNumber>
        </recommendedName>
    </domain>
    <domain>
        <recommendedName>
            <fullName evidence="10">FAD-dependent cmnm(5)s(2)U34 oxidoreductase</fullName>
            <ecNumber evidence="10">1.5.-.-</ecNumber>
        </recommendedName>
    </domain>
</protein>
<evidence type="ECO:0000313" key="13">
    <source>
        <dbReference type="EMBL" id="WXL23985.1"/>
    </source>
</evidence>
<proteinExistence type="inferred from homology"/>
<comment type="function">
    <text evidence="10">Catalyzes the last two steps in the biosynthesis of 5-methylaminomethyl-2-thiouridine (mnm(5)s(2)U) at the wobble position (U34) in tRNA. Catalyzes the FAD-dependent demodification of cmnm(5)s(2)U34 to nm(5)s(2)U34, followed by the transfer of a methyl group from S-adenosyl-L-methionine to nm(5)s(2)U34, to form mnm(5)s(2)U34.</text>
</comment>
<sequence>MSEATSKPQTPNADLEWDERGQPISAQFGDVYFSKDDGLAETRHVFIGNNQLPERFAALSAGQQFVIGETGFGTGLNFLCAWQLFEQLAPADARLHFISVEKYPLTHTDLERSLQLWPELAELSAQLLGEYRAIHPGFQRLTFANGRIGLTLMIGDVLEQLPQLDAQVDAWFLDGFAPAKNPQMWVPELYSQLARLSAPGTTLGTFTSVGYVRRGLIDVGFAMERTPGFGRKREVLKGVFNACSLNTDKPWFARPQTPAKNRHALVIGAGMAGCATAASLARRGWQVTILERHSAIAQEASGNPQGVLYLKLSAHHTTLSRLIVSGFGYTRRLIQRLAKGVQWDDCGVLQLAFDDKEAKRQAQLAEAFPADLLHVLDQPQAQEQAGVPLSSGGLYYPDAGWVHPPALCELLSTHPNIRLQLHEEALELRRQAGQWQAWNQKQLLVSSEVVVLANAAQIRQFSQSSELPLKRIRGQITRIPATDNSRALKTVLCAEGYVAPPRNGEHTLGASFDFHSDDVNITPAEHISNLDLLREISTELAQRMQADQLNVETLEGRAAFRCTSPDYLPIVGPLADAERFANTYAALSKNARKVPNKPCPWLEGLYVNSGHGSRGLITAPLSGELIAAWLDNEPMPVAADVAQACHPNRFALRALTRKQG</sequence>
<keyword evidence="14" id="KW-1185">Reference proteome</keyword>
<comment type="cofactor">
    <cofactor evidence="10">
        <name>FAD</name>
        <dbReference type="ChEBI" id="CHEBI:57692"/>
    </cofactor>
</comment>
<dbReference type="Proteomes" id="UP001476583">
    <property type="component" value="Chromosome"/>
</dbReference>
<dbReference type="Gene3D" id="3.30.9.10">
    <property type="entry name" value="D-Amino Acid Oxidase, subunit A, domain 2"/>
    <property type="match status" value="1"/>
</dbReference>
<dbReference type="Pfam" id="PF05430">
    <property type="entry name" value="Methyltransf_30"/>
    <property type="match status" value="1"/>
</dbReference>
<evidence type="ECO:0000256" key="3">
    <source>
        <dbReference type="ARBA" id="ARBA00022630"/>
    </source>
</evidence>
<keyword evidence="5 10" id="KW-0949">S-adenosyl-L-methionine</keyword>
<keyword evidence="2 10" id="KW-0489">Methyltransferase</keyword>
<name>A0ABZ2RAE4_ECTME</name>
<keyword evidence="3 10" id="KW-0285">Flavoprotein</keyword>
<keyword evidence="8 10" id="KW-0560">Oxidoreductase</keyword>
<comment type="similarity">
    <text evidence="10">In the N-terminal section; belongs to the methyltransferase superfamily. tRNA (mnm(5)s(2)U34)-methyltransferase family.</text>
</comment>
<dbReference type="NCBIfam" id="NF002481">
    <property type="entry name" value="PRK01747.1-2"/>
    <property type="match status" value="1"/>
</dbReference>
<keyword evidence="1 10" id="KW-0963">Cytoplasm</keyword>
<dbReference type="Gene3D" id="3.40.50.150">
    <property type="entry name" value="Vaccinia Virus protein VP39"/>
    <property type="match status" value="1"/>
</dbReference>
<dbReference type="NCBIfam" id="TIGR03197">
    <property type="entry name" value="MnmC_Cterm"/>
    <property type="match status" value="1"/>
</dbReference>
<evidence type="ECO:0000256" key="4">
    <source>
        <dbReference type="ARBA" id="ARBA00022679"/>
    </source>
</evidence>
<dbReference type="InterPro" id="IPR017610">
    <property type="entry name" value="tRNA_S-uridine_synth_MnmC_C"/>
</dbReference>
<dbReference type="NCBIfam" id="NF033855">
    <property type="entry name" value="tRNA_MNMC2"/>
    <property type="match status" value="1"/>
</dbReference>
<keyword evidence="6 10" id="KW-0819">tRNA processing</keyword>
<gene>
    <name evidence="10 13" type="primary">mnmC</name>
    <name evidence="13" type="ORF">WG219_11530</name>
</gene>
<evidence type="ECO:0000256" key="1">
    <source>
        <dbReference type="ARBA" id="ARBA00022490"/>
    </source>
</evidence>
<keyword evidence="4 10" id="KW-0808">Transferase</keyword>
<dbReference type="InterPro" id="IPR036188">
    <property type="entry name" value="FAD/NAD-bd_sf"/>
</dbReference>
<reference evidence="13 14" key="1">
    <citation type="submission" date="2024-03" db="EMBL/GenBank/DDBJ databases">
        <title>Complete genome of BD2.</title>
        <authorList>
            <person name="Cao G."/>
        </authorList>
    </citation>
    <scope>NUCLEOTIDE SEQUENCE [LARGE SCALE GENOMIC DNA]</scope>
    <source>
        <strain evidence="13 14">BD2</strain>
    </source>
</reference>